<feature type="transmembrane region" description="Helical" evidence="1">
    <location>
        <begin position="63"/>
        <end position="86"/>
    </location>
</feature>
<dbReference type="OrthoDB" id="165966at2"/>
<keyword evidence="1" id="KW-1133">Transmembrane helix</keyword>
<dbReference type="Proteomes" id="UP000004221">
    <property type="component" value="Unassembled WGS sequence"/>
</dbReference>
<feature type="transmembrane region" description="Helical" evidence="1">
    <location>
        <begin position="36"/>
        <end position="57"/>
    </location>
</feature>
<keyword evidence="3" id="KW-1185">Reference proteome</keyword>
<protein>
    <submittedName>
        <fullName evidence="2">Uncharacterized protein</fullName>
    </submittedName>
</protein>
<evidence type="ECO:0000313" key="3">
    <source>
        <dbReference type="Proteomes" id="UP000004221"/>
    </source>
</evidence>
<dbReference type="EMBL" id="CAGS01000002">
    <property type="protein sequence ID" value="CCF82287.1"/>
    <property type="molecule type" value="Genomic_DNA"/>
</dbReference>
<name>I4EC75_9BACT</name>
<proteinExistence type="predicted"/>
<comment type="caution">
    <text evidence="2">The sequence shown here is derived from an EMBL/GenBank/DDBJ whole genome shotgun (WGS) entry which is preliminary data.</text>
</comment>
<keyword evidence="1" id="KW-0472">Membrane</keyword>
<feature type="transmembrane region" description="Helical" evidence="1">
    <location>
        <begin position="120"/>
        <end position="139"/>
    </location>
</feature>
<dbReference type="AlphaFoldDB" id="I4EC75"/>
<dbReference type="Pfam" id="PF19728">
    <property type="entry name" value="DUF6220"/>
    <property type="match status" value="1"/>
</dbReference>
<evidence type="ECO:0000256" key="1">
    <source>
        <dbReference type="SAM" id="Phobius"/>
    </source>
</evidence>
<sequence length="155" mass="16336">MATGIGDTPGPGAAVDYGVVPETTGGFAWARTGYRALAWVLLACIAIQVFLAGLAVVNGPANWGMHTGFVHLFELLPLAMIPLAFLGQLPNRLRWHQLVVFLLIGLQYALIYGFPGLVGISAVAALHPVNALLIFWVTLGMARGSSMKRSPAVAG</sequence>
<dbReference type="RefSeq" id="WP_008474392.1">
    <property type="nucleotide sequence ID" value="NZ_CAGS01000002.1"/>
</dbReference>
<gene>
    <name evidence="2" type="ORF">NITHO_100003</name>
</gene>
<feature type="transmembrane region" description="Helical" evidence="1">
    <location>
        <begin position="98"/>
        <end position="114"/>
    </location>
</feature>
<accession>I4EC75</accession>
<dbReference type="InterPro" id="IPR046192">
    <property type="entry name" value="DUF6220"/>
</dbReference>
<organism evidence="2 3">
    <name type="scientific">Nitrolancea hollandica Lb</name>
    <dbReference type="NCBI Taxonomy" id="1129897"/>
    <lineage>
        <taxon>Bacteria</taxon>
        <taxon>Pseudomonadati</taxon>
        <taxon>Thermomicrobiota</taxon>
        <taxon>Thermomicrobia</taxon>
        <taxon>Sphaerobacterales</taxon>
        <taxon>Sphaerobacterineae</taxon>
        <taxon>Sphaerobacteraceae</taxon>
        <taxon>Nitrolancea</taxon>
    </lineage>
</organism>
<reference evidence="2 3" key="1">
    <citation type="journal article" date="2012" name="ISME J.">
        <title>Nitrification expanded: discovery, physiology and genomics of a nitrite-oxidizing bacterium from the phylum Chloroflexi.</title>
        <authorList>
            <person name="Sorokin D.Y."/>
            <person name="Lucker S."/>
            <person name="Vejmelkova D."/>
            <person name="Kostrikina N.A."/>
            <person name="Kleerebezem R."/>
            <person name="Rijpstra W.I."/>
            <person name="Damste J.S."/>
            <person name="Le Paslier D."/>
            <person name="Muyzer G."/>
            <person name="Wagner M."/>
            <person name="van Loosdrecht M.C."/>
            <person name="Daims H."/>
        </authorList>
    </citation>
    <scope>NUCLEOTIDE SEQUENCE [LARGE SCALE GENOMIC DNA]</scope>
    <source>
        <strain evidence="3">none</strain>
    </source>
</reference>
<evidence type="ECO:0000313" key="2">
    <source>
        <dbReference type="EMBL" id="CCF82287.1"/>
    </source>
</evidence>
<keyword evidence="1" id="KW-0812">Transmembrane</keyword>